<evidence type="ECO:0000256" key="6">
    <source>
        <dbReference type="PROSITE-ProRule" id="PRU00239"/>
    </source>
</evidence>
<feature type="chain" id="PRO_5005188103" description="Calpain catalytic domain-containing protein" evidence="7">
    <location>
        <begin position="19"/>
        <end position="789"/>
    </location>
</feature>
<feature type="active site" evidence="5 6">
    <location>
        <position position="517"/>
    </location>
</feature>
<protein>
    <recommendedName>
        <fullName evidence="8">Calpain catalytic domain-containing protein</fullName>
    </recommendedName>
</protein>
<keyword evidence="7" id="KW-0732">Signal</keyword>
<keyword evidence="2 6" id="KW-0645">Protease</keyword>
<dbReference type="PhylomeDB" id="A0A0G4F0D8"/>
<dbReference type="GO" id="GO:0004198">
    <property type="term" value="F:calcium-dependent cysteine-type endopeptidase activity"/>
    <property type="evidence" value="ECO:0007669"/>
    <property type="project" value="InterPro"/>
</dbReference>
<evidence type="ECO:0000256" key="3">
    <source>
        <dbReference type="ARBA" id="ARBA00022801"/>
    </source>
</evidence>
<reference evidence="9" key="1">
    <citation type="submission" date="2014-11" db="EMBL/GenBank/DDBJ databases">
        <authorList>
            <person name="Otto D Thomas"/>
            <person name="Naeem Raeece"/>
        </authorList>
    </citation>
    <scope>NUCLEOTIDE SEQUENCE</scope>
</reference>
<gene>
    <name evidence="9" type="ORF">Cvel_2578</name>
</gene>
<feature type="active site" evidence="5 6">
    <location>
        <position position="703"/>
    </location>
</feature>
<evidence type="ECO:0000256" key="2">
    <source>
        <dbReference type="ARBA" id="ARBA00022670"/>
    </source>
</evidence>
<dbReference type="VEuPathDB" id="CryptoDB:Cvel_2578"/>
<dbReference type="PANTHER" id="PTHR10183">
    <property type="entry name" value="CALPAIN"/>
    <property type="match status" value="1"/>
</dbReference>
<dbReference type="InterPro" id="IPR001300">
    <property type="entry name" value="Peptidase_C2_calpain_cat"/>
</dbReference>
<comment type="similarity">
    <text evidence="1">Belongs to the peptidase C2 family.</text>
</comment>
<evidence type="ECO:0000313" key="9">
    <source>
        <dbReference type="EMBL" id="CEM04982.1"/>
    </source>
</evidence>
<feature type="active site" evidence="5 6">
    <location>
        <position position="726"/>
    </location>
</feature>
<accession>A0A0G4F0D8</accession>
<dbReference type="PANTHER" id="PTHR10183:SF379">
    <property type="entry name" value="CALPAIN-5"/>
    <property type="match status" value="1"/>
</dbReference>
<dbReference type="SMART" id="SM00230">
    <property type="entry name" value="CysPc"/>
    <property type="match status" value="1"/>
</dbReference>
<evidence type="ECO:0000259" key="8">
    <source>
        <dbReference type="PROSITE" id="PS50203"/>
    </source>
</evidence>
<name>A0A0G4F0D8_9ALVE</name>
<dbReference type="InterPro" id="IPR038765">
    <property type="entry name" value="Papain-like_cys_pep_sf"/>
</dbReference>
<evidence type="ECO:0000256" key="1">
    <source>
        <dbReference type="ARBA" id="ARBA00007623"/>
    </source>
</evidence>
<evidence type="ECO:0000256" key="5">
    <source>
        <dbReference type="PIRSR" id="PIRSR622684-1"/>
    </source>
</evidence>
<sequence>MALSRVVLLVAQLGVCLAFLPPQSILSRSGSVQTHRRSGQGELEQPVSWSVRNTPSLGFLRPSLSQQLPVTSLQGLLNLELPEIVAVAVIAVGLTKRFVSPGERKTSPRIIEESESEPVFESEAVGAPPGPFAALEDSVVACVYPKDAVTNIKDLRCSFPWDVSVCHDPRRIRFSVQNCSGKQGMAVPIDPEGQLRRNFSYDLKPNCNCEIICPAGSVFAVRFEGEWEYRIRMDGKKKNIVCGRKKDIVAALRGKIGSGEVREWQTEREECSACAESLCRLFEKEKPLSTVDLRAACTLEDTETNRKALKDLAAALRKDGKKFVDPLFAPMKNIEKEMQKEKLYGISEKSDLEGVSAVRASEMRMKRPRPFPSPKKGDHLVKPRLFLKNDTLDILRVFDVRYRGSAQPVGFLRPGEEWGFVGRSVGDVLLLVYVKDDDKGAPRTDRQAIAFTVPPVEKGVGLIKTSVGSLERETEGGRWKVVRFDGKATDGEADVSPVLFSQRPSYKDTSQGAVGNCYMIASFISYASLLPSKLRDAFVIPDGRSSSDDEEGPFLDDSGMCVVRVWSPQLSQWRLVVMDDFLPAVDKGGGSWQFFGTNASGVGRNVMWLPLLEKAFAKMQGSYPEMVGSFNTPGPHCCSQHLLGPTEEQKYRIIDFTRLSKNEKRPVVEELITLIEKGRAVVSLGSHESDEFINERTGLVDFHAYGIVSVHREPGKFSGAFMRACNTWGTGTGGRWKGDWSNQSGLWEKHPDVASALGFDQEGPVDDGTFFIQEKDIPNAFECAFVHEF</sequence>
<dbReference type="SUPFAM" id="SSF54001">
    <property type="entry name" value="Cysteine proteinases"/>
    <property type="match status" value="1"/>
</dbReference>
<dbReference type="PROSITE" id="PS50203">
    <property type="entry name" value="CALPAIN_CAT"/>
    <property type="match status" value="1"/>
</dbReference>
<evidence type="ECO:0000256" key="4">
    <source>
        <dbReference type="ARBA" id="ARBA00022807"/>
    </source>
</evidence>
<dbReference type="AlphaFoldDB" id="A0A0G4F0D8"/>
<feature type="domain" description="Calpain catalytic" evidence="8">
    <location>
        <begin position="454"/>
        <end position="789"/>
    </location>
</feature>
<proteinExistence type="inferred from homology"/>
<organism evidence="9">
    <name type="scientific">Chromera velia CCMP2878</name>
    <dbReference type="NCBI Taxonomy" id="1169474"/>
    <lineage>
        <taxon>Eukaryota</taxon>
        <taxon>Sar</taxon>
        <taxon>Alveolata</taxon>
        <taxon>Colpodellida</taxon>
        <taxon>Chromeraceae</taxon>
        <taxon>Chromera</taxon>
    </lineage>
</organism>
<dbReference type="Gene3D" id="3.90.70.10">
    <property type="entry name" value="Cysteine proteinases"/>
    <property type="match status" value="1"/>
</dbReference>
<dbReference type="GO" id="GO:0006508">
    <property type="term" value="P:proteolysis"/>
    <property type="evidence" value="ECO:0007669"/>
    <property type="project" value="UniProtKB-KW"/>
</dbReference>
<keyword evidence="3 6" id="KW-0378">Hydrolase</keyword>
<dbReference type="EMBL" id="CDMZ01000033">
    <property type="protein sequence ID" value="CEM04982.1"/>
    <property type="molecule type" value="Genomic_DNA"/>
</dbReference>
<evidence type="ECO:0000256" key="7">
    <source>
        <dbReference type="SAM" id="SignalP"/>
    </source>
</evidence>
<dbReference type="InterPro" id="IPR022684">
    <property type="entry name" value="Calpain_cysteine_protease"/>
</dbReference>
<feature type="signal peptide" evidence="7">
    <location>
        <begin position="1"/>
        <end position="18"/>
    </location>
</feature>
<dbReference type="Pfam" id="PF00648">
    <property type="entry name" value="Peptidase_C2"/>
    <property type="match status" value="1"/>
</dbReference>
<keyword evidence="4 6" id="KW-0788">Thiol protease</keyword>